<dbReference type="EMBL" id="KV454541">
    <property type="protein sequence ID" value="ODV66881.1"/>
    <property type="molecule type" value="Genomic_DNA"/>
</dbReference>
<dbReference type="GO" id="GO:0052646">
    <property type="term" value="P:alditol phosphate metabolic process"/>
    <property type="evidence" value="ECO:0007669"/>
    <property type="project" value="EnsemblFungi"/>
</dbReference>
<organism evidence="2 3">
    <name type="scientific">Hyphopichia burtonii NRRL Y-1933</name>
    <dbReference type="NCBI Taxonomy" id="984485"/>
    <lineage>
        <taxon>Eukaryota</taxon>
        <taxon>Fungi</taxon>
        <taxon>Dikarya</taxon>
        <taxon>Ascomycota</taxon>
        <taxon>Saccharomycotina</taxon>
        <taxon>Pichiomycetes</taxon>
        <taxon>Debaryomycetaceae</taxon>
        <taxon>Hyphopichia</taxon>
    </lineage>
</organism>
<dbReference type="GeneID" id="30997296"/>
<proteinExistence type="predicted"/>
<dbReference type="RefSeq" id="XP_020075948.1">
    <property type="nucleotide sequence ID" value="XM_020222747.1"/>
</dbReference>
<reference evidence="3" key="1">
    <citation type="submission" date="2016-05" db="EMBL/GenBank/DDBJ databases">
        <title>Comparative genomics of biotechnologically important yeasts.</title>
        <authorList>
            <consortium name="DOE Joint Genome Institute"/>
            <person name="Riley R."/>
            <person name="Haridas S."/>
            <person name="Wolfe K.H."/>
            <person name="Lopes M.R."/>
            <person name="Hittinger C.T."/>
            <person name="Goker M."/>
            <person name="Salamov A."/>
            <person name="Wisecaver J."/>
            <person name="Long T.M."/>
            <person name="Aerts A.L."/>
            <person name="Barry K."/>
            <person name="Choi C."/>
            <person name="Clum A."/>
            <person name="Coughlan A.Y."/>
            <person name="Deshpande S."/>
            <person name="Douglass A.P."/>
            <person name="Hanson S.J."/>
            <person name="Klenk H.-P."/>
            <person name="Labutti K."/>
            <person name="Lapidus A."/>
            <person name="Lindquist E."/>
            <person name="Lipzen A."/>
            <person name="Meier-Kolthoff J.P."/>
            <person name="Ohm R.A."/>
            <person name="Otillar R.P."/>
            <person name="Pangilinan J."/>
            <person name="Peng Y."/>
            <person name="Rokas A."/>
            <person name="Rosa C.A."/>
            <person name="Scheuner C."/>
            <person name="Sibirny A.A."/>
            <person name="Slot J.C."/>
            <person name="Stielow J.B."/>
            <person name="Sun H."/>
            <person name="Kurtzman C.P."/>
            <person name="Blackwell M."/>
            <person name="Grigoriev I.V."/>
            <person name="Jeffries T.W."/>
        </authorList>
    </citation>
    <scope>NUCLEOTIDE SEQUENCE [LARGE SCALE GENOMIC DNA]</scope>
    <source>
        <strain evidence="3">NRRL Y-1933</strain>
    </source>
</reference>
<dbReference type="Gene3D" id="3.90.1470.20">
    <property type="match status" value="1"/>
</dbReference>
<dbReference type="InterPro" id="IPR050849">
    <property type="entry name" value="HAD-like_hydrolase_phosphatase"/>
</dbReference>
<dbReference type="Pfam" id="PF12710">
    <property type="entry name" value="HAD"/>
    <property type="match status" value="1"/>
</dbReference>
<dbReference type="OrthoDB" id="10014216at2759"/>
<dbReference type="SUPFAM" id="SSF56784">
    <property type="entry name" value="HAD-like"/>
    <property type="match status" value="1"/>
</dbReference>
<evidence type="ECO:0000256" key="1">
    <source>
        <dbReference type="ARBA" id="ARBA00022801"/>
    </source>
</evidence>
<dbReference type="InterPro" id="IPR036412">
    <property type="entry name" value="HAD-like_sf"/>
</dbReference>
<dbReference type="NCBIfam" id="TIGR01489">
    <property type="entry name" value="DKMTPPase-SF"/>
    <property type="match status" value="1"/>
</dbReference>
<dbReference type="AlphaFoldDB" id="A0A1E4RI27"/>
<dbReference type="PANTHER" id="PTHR28181">
    <property type="entry name" value="UPF0655 PROTEIN YCR015C"/>
    <property type="match status" value="1"/>
</dbReference>
<evidence type="ECO:0000313" key="2">
    <source>
        <dbReference type="EMBL" id="ODV66881.1"/>
    </source>
</evidence>
<dbReference type="Gene3D" id="3.40.50.1000">
    <property type="entry name" value="HAD superfamily/HAD-like"/>
    <property type="match status" value="1"/>
</dbReference>
<protein>
    <recommendedName>
        <fullName evidence="4">HAD-like protein</fullName>
    </recommendedName>
</protein>
<dbReference type="Proteomes" id="UP000095085">
    <property type="component" value="Unassembled WGS sequence"/>
</dbReference>
<keyword evidence="3" id="KW-1185">Reference proteome</keyword>
<evidence type="ECO:0000313" key="3">
    <source>
        <dbReference type="Proteomes" id="UP000095085"/>
    </source>
</evidence>
<evidence type="ECO:0008006" key="4">
    <source>
        <dbReference type="Google" id="ProtNLM"/>
    </source>
</evidence>
<dbReference type="STRING" id="984485.A0A1E4RI27"/>
<dbReference type="PANTHER" id="PTHR28181:SF2">
    <property type="entry name" value="PHOSPHORIC MONOESTER HYDROLASE"/>
    <property type="match status" value="1"/>
</dbReference>
<dbReference type="InterPro" id="IPR006384">
    <property type="entry name" value="HAD_hydro_PyrdxlP_Pase-like"/>
</dbReference>
<sequence length="184" mass="21005">MPKAIVFTDWDGTVTLQDSNDYLTENLGFGRPKRLEINDDILDGKISFREGFRKMLESIPTPFPECVEFLLQHIKLDPGFKQFYEWAESHQIPVIVVSSGMKPIIHALLKKLVGEEAIKNIEIISNDVEIHDAKGGWEIIYKDPTSDFGHDKSNSIKEYLKIHNYSANPPTLFYCGDGRIDSVY</sequence>
<keyword evidence="1" id="KW-0378">Hydrolase</keyword>
<dbReference type="GO" id="GO:0110130">
    <property type="term" value="F:ribitol-5-phosphatase activity"/>
    <property type="evidence" value="ECO:0007669"/>
    <property type="project" value="EnsemblFungi"/>
</dbReference>
<dbReference type="InterPro" id="IPR023214">
    <property type="entry name" value="HAD_sf"/>
</dbReference>
<gene>
    <name evidence="2" type="ORF">HYPBUDRAFT_166799</name>
</gene>
<dbReference type="GO" id="GO:0043136">
    <property type="term" value="F:sn-glycerol 3-phosphatase activity"/>
    <property type="evidence" value="ECO:0007669"/>
    <property type="project" value="EnsemblFungi"/>
</dbReference>
<accession>A0A1E4RI27</accession>
<dbReference type="GO" id="GO:0000121">
    <property type="term" value="F:sn-glycerol 1-phosphatase activity"/>
    <property type="evidence" value="ECO:0007669"/>
    <property type="project" value="EnsemblFungi"/>
</dbReference>
<name>A0A1E4RI27_9ASCO</name>
<dbReference type="GO" id="GO:0050286">
    <property type="term" value="F:sorbitol-6-phosphatase activity"/>
    <property type="evidence" value="ECO:0007669"/>
    <property type="project" value="EnsemblFungi"/>
</dbReference>
<dbReference type="NCBIfam" id="TIGR01488">
    <property type="entry name" value="HAD-SF-IB"/>
    <property type="match status" value="1"/>
</dbReference>